<dbReference type="Proteomes" id="UP001434883">
    <property type="component" value="Unassembled WGS sequence"/>
</dbReference>
<protein>
    <submittedName>
        <fullName evidence="3">Uncharacterized protein</fullName>
    </submittedName>
</protein>
<evidence type="ECO:0000256" key="1">
    <source>
        <dbReference type="SAM" id="MobiDB-lite"/>
    </source>
</evidence>
<name>A0ABV0R3T2_9TELE</name>
<organism evidence="3 4">
    <name type="scientific">Xenoophorus captivus</name>
    <dbReference type="NCBI Taxonomy" id="1517983"/>
    <lineage>
        <taxon>Eukaryota</taxon>
        <taxon>Metazoa</taxon>
        <taxon>Chordata</taxon>
        <taxon>Craniata</taxon>
        <taxon>Vertebrata</taxon>
        <taxon>Euteleostomi</taxon>
        <taxon>Actinopterygii</taxon>
        <taxon>Neopterygii</taxon>
        <taxon>Teleostei</taxon>
        <taxon>Neoteleostei</taxon>
        <taxon>Acanthomorphata</taxon>
        <taxon>Ovalentaria</taxon>
        <taxon>Atherinomorphae</taxon>
        <taxon>Cyprinodontiformes</taxon>
        <taxon>Goodeidae</taxon>
        <taxon>Xenoophorus</taxon>
    </lineage>
</organism>
<keyword evidence="2" id="KW-1133">Transmembrane helix</keyword>
<dbReference type="EMBL" id="JAHRIN010033937">
    <property type="protein sequence ID" value="MEQ2202788.1"/>
    <property type="molecule type" value="Genomic_DNA"/>
</dbReference>
<keyword evidence="2" id="KW-0472">Membrane</keyword>
<evidence type="ECO:0000313" key="4">
    <source>
        <dbReference type="Proteomes" id="UP001434883"/>
    </source>
</evidence>
<keyword evidence="2" id="KW-0812">Transmembrane</keyword>
<sequence>MYVDLLMPLFMCRSHPVDNAGFLLQNLWEEEVVKKGLEKASLVNAALRFQRTRLILSVLIGTFAMAAAFVGPNIMLVQNPEPYLEQKKDNHTAVKVINATLSWTRAVSDPDLPTSQNSQVKEHKEEENVQSESPPTLRNISFTLPKVCCKSDGLFAVLQTQLKGN</sequence>
<proteinExistence type="predicted"/>
<comment type="caution">
    <text evidence="3">The sequence shown here is derived from an EMBL/GenBank/DDBJ whole genome shotgun (WGS) entry which is preliminary data.</text>
</comment>
<feature type="transmembrane region" description="Helical" evidence="2">
    <location>
        <begin position="54"/>
        <end position="76"/>
    </location>
</feature>
<evidence type="ECO:0000313" key="3">
    <source>
        <dbReference type="EMBL" id="MEQ2202788.1"/>
    </source>
</evidence>
<keyword evidence="4" id="KW-1185">Reference proteome</keyword>
<feature type="region of interest" description="Disordered" evidence="1">
    <location>
        <begin position="108"/>
        <end position="135"/>
    </location>
</feature>
<evidence type="ECO:0000256" key="2">
    <source>
        <dbReference type="SAM" id="Phobius"/>
    </source>
</evidence>
<gene>
    <name evidence="3" type="ORF">XENOCAPTIV_015849</name>
</gene>
<reference evidence="3 4" key="1">
    <citation type="submission" date="2021-06" db="EMBL/GenBank/DDBJ databases">
        <authorList>
            <person name="Palmer J.M."/>
        </authorList>
    </citation>
    <scope>NUCLEOTIDE SEQUENCE [LARGE SCALE GENOMIC DNA]</scope>
    <source>
        <strain evidence="3 4">XC_2019</strain>
        <tissue evidence="3">Muscle</tissue>
    </source>
</reference>
<accession>A0ABV0R3T2</accession>